<proteinExistence type="predicted"/>
<name>A0A836ZTM5_XANVA</name>
<sequence>MKSYNSDGVQTPMPLTAETATLAMQEDRIDRLTVSDKWKKRFKVITKAGGPRLPDFRSLPIAERRGINFNWLAFLLGPFYFLAKGLWRQAIVYVLLAIALATLLELVGLGRSGRAVGCGFAAIYAVRANVSYYANVVQGQAPWV</sequence>
<dbReference type="InterPro" id="IPR024399">
    <property type="entry name" value="DUF2628"/>
</dbReference>
<organism evidence="1">
    <name type="scientific">Xanthomonas vasicola pv. vasculorum NCPPB 890</name>
    <dbReference type="NCBI Taxonomy" id="1184265"/>
    <lineage>
        <taxon>Bacteria</taxon>
        <taxon>Pseudomonadati</taxon>
        <taxon>Pseudomonadota</taxon>
        <taxon>Gammaproteobacteria</taxon>
        <taxon>Lysobacterales</taxon>
        <taxon>Lysobacteraceae</taxon>
        <taxon>Xanthomonas</taxon>
    </lineage>
</organism>
<gene>
    <name evidence="1" type="ORF">A11K_0106420</name>
</gene>
<evidence type="ECO:0000313" key="1">
    <source>
        <dbReference type="EMBL" id="KFA02976.1"/>
    </source>
</evidence>
<dbReference type="GeneID" id="69690802"/>
<dbReference type="RefSeq" id="WP_010366136.1">
    <property type="nucleotide sequence ID" value="NZ_AKBN02000002.1"/>
</dbReference>
<protein>
    <submittedName>
        <fullName evidence="1">Uncharacterized protein</fullName>
    </submittedName>
</protein>
<dbReference type="AlphaFoldDB" id="A0A836ZTM5"/>
<dbReference type="Pfam" id="PF10947">
    <property type="entry name" value="DUF2628"/>
    <property type="match status" value="1"/>
</dbReference>
<comment type="caution">
    <text evidence="1">The sequence shown here is derived from an EMBL/GenBank/DDBJ whole genome shotgun (WGS) entry which is preliminary data.</text>
</comment>
<reference evidence="1" key="1">
    <citation type="submission" date="2012-05" db="EMBL/GenBank/DDBJ databases">
        <authorList>
            <person name="Studholme D.J."/>
            <person name="Wasukira A."/>
            <person name="Grant M."/>
        </authorList>
    </citation>
    <scope>NUCLEOTIDE SEQUENCE [LARGE SCALE GENOMIC DNA]</scope>
    <source>
        <strain evidence="1">NCPPB 890</strain>
    </source>
</reference>
<accession>A0A836ZTM5</accession>
<dbReference type="EMBL" id="AKBN01000328">
    <property type="protein sequence ID" value="KFA02976.1"/>
    <property type="molecule type" value="Genomic_DNA"/>
</dbReference>